<name>A0A2X2UIB9_9FIRM</name>
<organism evidence="1 2">
    <name type="scientific">Enterocloster clostridioformis</name>
    <dbReference type="NCBI Taxonomy" id="1531"/>
    <lineage>
        <taxon>Bacteria</taxon>
        <taxon>Bacillati</taxon>
        <taxon>Bacillota</taxon>
        <taxon>Clostridia</taxon>
        <taxon>Lachnospirales</taxon>
        <taxon>Lachnospiraceae</taxon>
        <taxon>Enterocloster</taxon>
    </lineage>
</organism>
<protein>
    <submittedName>
        <fullName evidence="1">Uncharacterized protein</fullName>
    </submittedName>
</protein>
<evidence type="ECO:0000313" key="2">
    <source>
        <dbReference type="Proteomes" id="UP000251853"/>
    </source>
</evidence>
<dbReference type="RefSeq" id="WP_112482170.1">
    <property type="nucleotide sequence ID" value="NZ_JAIWZC010000001.1"/>
</dbReference>
<dbReference type="EMBL" id="UAVW01000009">
    <property type="protein sequence ID" value="SQB11625.1"/>
    <property type="molecule type" value="Genomic_DNA"/>
</dbReference>
<gene>
    <name evidence="1" type="ORF">NCTC11224_03007</name>
</gene>
<evidence type="ECO:0000313" key="1">
    <source>
        <dbReference type="EMBL" id="SQB11625.1"/>
    </source>
</evidence>
<reference evidence="1 2" key="1">
    <citation type="submission" date="2018-06" db="EMBL/GenBank/DDBJ databases">
        <authorList>
            <consortium name="Pathogen Informatics"/>
            <person name="Doyle S."/>
        </authorList>
    </citation>
    <scope>NUCLEOTIDE SEQUENCE [LARGE SCALE GENOMIC DNA]</scope>
    <source>
        <strain evidence="1 2">NCTC11224</strain>
    </source>
</reference>
<sequence>MNERKKLSNSIPPDLVDYIYEQGKEDYVRKVYRISKSGIIDRFTFLNSYEESLHEKRKFRHSLSDIKSFGTSCSLTDDSPRNFLGFLKSKYLKKYPCPCVIVGHSIGGLSQRTKDREPDYADENHIDWWIYNEEGIIETIIKDFHIVNYEVNDMEKL</sequence>
<keyword evidence="2" id="KW-1185">Reference proteome</keyword>
<proteinExistence type="predicted"/>
<dbReference type="AlphaFoldDB" id="A0A2X2UIB9"/>
<accession>A0A2X2UIB9</accession>
<dbReference type="Proteomes" id="UP000251853">
    <property type="component" value="Unassembled WGS sequence"/>
</dbReference>